<feature type="domain" description="DUF3854" evidence="1">
    <location>
        <begin position="136"/>
        <end position="257"/>
    </location>
</feature>
<sequence length="1079" mass="122925">MLIPQHQQELQASAISSSLANLNFHSTDDNWFIRQWINWKSEHRWKQCPFTSGWYCHTLDPQTGEPRNWGPFKPDDPLIDANKGKARKYEHPAGCETLSILLDVDRATWETIASRHRVPLSPLMLRLRDRHTQPHFWEWVWTYNLPIIICEGAKKAAALLSAGYVAIALPGVWNGRKKRQGNRPEHLIPDLQHFATADRTFFFCFDHDTHPKTRQHVSQALLRTGKLLEQASCTVKVIRLPGPEKGVDDFIVARGIESFDQLYLDAVSLQSYERHRQHWLMGHALTYEIAIDLDQPYLLQSTQSSPSQLIRPLPDSGVIALLSDMGTGKTEFLKQIKQSHPNARILNLGHRIALLRNLAARLGTAIYSDYGWNMWHERCLSLTADSLHKLNTEGNTYDYLFLDECEQFISHLLCSSTCKEHRHAILQSLKHFIYSAKCVVLSDAHLSDVSLKFILAMRPDPTELPFVIRNRYQNGNRRAFWYEGNDRSGIVRQIKASLFLGDRVIVACDGLEFSKDLYEALQTLFLEKRIVCINSENSNEPGMRSLIENINAPGKLDGLDCLIYSPSVNTGVSIDTPHFDKVFGVFVGGSLAGTDCIQALNRYRPKVEWHVWVNPNPIGGYRPTNAERIQRNRIQENDLCGFLLKIIAGSGEKTIADEFAWNAWAAIQARRNESLNNLRGDVRYLIESQGHHLILLGEEKDWETQEELKAARDINQQSRSRGICGAEKISASEARRLESKERPTQEDWYKLERYRIETSWGKEVDTELIELDKRGRTIRQFTLLEALLEEPSEVNPVNGKRIHFPPAFVAAKDLAEREKFHPLDWRNDSVTWALRRELGLHLLINPEREFRNDDLDLVALEKNAQRNALIIKDFLGLTIRRNATPIQILQQLFEQIGLRLVCDRRDGARGEQVRIYCLDLEQWAIAQEVLEYRCSKRETHPQSGVETKSVSVVTGGDFDRNINKGGAVTTEVIRLGLTPEELADGVEILSQAVAAQEQALVQSLWKIWNSSERSALLNALTSEVRRSLSECLGILPGAIVRWLCQAGDWVVDFVEADSVRIFQSGCSGKMEIALLADLC</sequence>
<evidence type="ECO:0000259" key="1">
    <source>
        <dbReference type="Pfam" id="PF12965"/>
    </source>
</evidence>
<dbReference type="EMBL" id="JAHHHD010000036">
    <property type="protein sequence ID" value="MBW4661403.1"/>
    <property type="molecule type" value="Genomic_DNA"/>
</dbReference>
<protein>
    <submittedName>
        <fullName evidence="2">DUF3854 domain-containing protein</fullName>
    </submittedName>
</protein>
<reference evidence="2" key="2">
    <citation type="journal article" date="2022" name="Microbiol. Resour. Announc.">
        <title>Metagenome Sequencing to Explore Phylogenomics of Terrestrial Cyanobacteria.</title>
        <authorList>
            <person name="Ward R.D."/>
            <person name="Stajich J.E."/>
            <person name="Johansen J.R."/>
            <person name="Huntemann M."/>
            <person name="Clum A."/>
            <person name="Foster B."/>
            <person name="Foster B."/>
            <person name="Roux S."/>
            <person name="Palaniappan K."/>
            <person name="Varghese N."/>
            <person name="Mukherjee S."/>
            <person name="Reddy T.B.K."/>
            <person name="Daum C."/>
            <person name="Copeland A."/>
            <person name="Chen I.A."/>
            <person name="Ivanova N.N."/>
            <person name="Kyrpides N.C."/>
            <person name="Shapiro N."/>
            <person name="Eloe-Fadrosh E.A."/>
            <person name="Pietrasiak N."/>
        </authorList>
    </citation>
    <scope>NUCLEOTIDE SEQUENCE</scope>
    <source>
        <strain evidence="2">UHER 2000/2452</strain>
    </source>
</reference>
<dbReference type="Gene3D" id="3.40.1360.10">
    <property type="match status" value="1"/>
</dbReference>
<dbReference type="InterPro" id="IPR024385">
    <property type="entry name" value="DUF3854"/>
</dbReference>
<evidence type="ECO:0000313" key="2">
    <source>
        <dbReference type="EMBL" id="MBW4661403.1"/>
    </source>
</evidence>
<dbReference type="Pfam" id="PF12965">
    <property type="entry name" value="DUF3854"/>
    <property type="match status" value="1"/>
</dbReference>
<dbReference type="InterPro" id="IPR049996">
    <property type="entry name" value="Slr7037-like"/>
</dbReference>
<gene>
    <name evidence="2" type="ORF">KME15_22235</name>
</gene>
<comment type="caution">
    <text evidence="2">The sequence shown here is derived from an EMBL/GenBank/DDBJ whole genome shotgun (WGS) entry which is preliminary data.</text>
</comment>
<accession>A0A951URB4</accession>
<reference evidence="2" key="1">
    <citation type="submission" date="2021-05" db="EMBL/GenBank/DDBJ databases">
        <authorList>
            <person name="Pietrasiak N."/>
            <person name="Ward R."/>
            <person name="Stajich J.E."/>
            <person name="Kurbessoian T."/>
        </authorList>
    </citation>
    <scope>NUCLEOTIDE SEQUENCE</scope>
    <source>
        <strain evidence="2">UHER 2000/2452</strain>
    </source>
</reference>
<dbReference type="PANTHER" id="PTHR34985">
    <property type="entry name" value="SLR0554 PROTEIN"/>
    <property type="match status" value="1"/>
</dbReference>
<dbReference type="InterPro" id="IPR027417">
    <property type="entry name" value="P-loop_NTPase"/>
</dbReference>
<dbReference type="AlphaFoldDB" id="A0A951URB4"/>
<dbReference type="NCBIfam" id="NF042913">
    <property type="entry name" value="CyRepA1"/>
    <property type="match status" value="1"/>
</dbReference>
<evidence type="ECO:0000313" key="3">
    <source>
        <dbReference type="Proteomes" id="UP000757435"/>
    </source>
</evidence>
<dbReference type="SUPFAM" id="SSF52540">
    <property type="entry name" value="P-loop containing nucleoside triphosphate hydrolases"/>
    <property type="match status" value="1"/>
</dbReference>
<dbReference type="PANTHER" id="PTHR34985:SF1">
    <property type="entry name" value="SLR0554 PROTEIN"/>
    <property type="match status" value="1"/>
</dbReference>
<proteinExistence type="predicted"/>
<name>A0A951URB4_9CYAN</name>
<organism evidence="2 3">
    <name type="scientific">Drouetiella hepatica Uher 2000/2452</name>
    <dbReference type="NCBI Taxonomy" id="904376"/>
    <lineage>
        <taxon>Bacteria</taxon>
        <taxon>Bacillati</taxon>
        <taxon>Cyanobacteriota</taxon>
        <taxon>Cyanophyceae</taxon>
        <taxon>Oculatellales</taxon>
        <taxon>Oculatellaceae</taxon>
        <taxon>Drouetiella</taxon>
    </lineage>
</organism>
<dbReference type="Proteomes" id="UP000757435">
    <property type="component" value="Unassembled WGS sequence"/>
</dbReference>